<keyword evidence="3" id="KW-0238">DNA-binding</keyword>
<dbReference type="GO" id="GO:0008270">
    <property type="term" value="F:zinc ion binding"/>
    <property type="evidence" value="ECO:0007669"/>
    <property type="project" value="InterPro"/>
</dbReference>
<accession>A0A1V6QSF6</accession>
<protein>
    <recommendedName>
        <fullName evidence="8">Zn(2)-C6 fungal-type domain-containing protein</fullName>
    </recommendedName>
</protein>
<keyword evidence="5" id="KW-0539">Nucleus</keyword>
<keyword evidence="10" id="KW-1185">Reference proteome</keyword>
<proteinExistence type="predicted"/>
<dbReference type="EMBL" id="MDYO01000044">
    <property type="protein sequence ID" value="OQD92155.1"/>
    <property type="molecule type" value="Genomic_DNA"/>
</dbReference>
<gene>
    <name evidence="9" type="ORF">PENSOL_c044G09463</name>
</gene>
<dbReference type="GO" id="GO:0045944">
    <property type="term" value="P:positive regulation of transcription by RNA polymerase II"/>
    <property type="evidence" value="ECO:0007669"/>
    <property type="project" value="TreeGrafter"/>
</dbReference>
<dbReference type="AlphaFoldDB" id="A0A1V6QSF6"/>
<feature type="transmembrane region" description="Helical" evidence="7">
    <location>
        <begin position="476"/>
        <end position="498"/>
    </location>
</feature>
<keyword evidence="7" id="KW-0812">Transmembrane</keyword>
<evidence type="ECO:0000256" key="4">
    <source>
        <dbReference type="ARBA" id="ARBA00023163"/>
    </source>
</evidence>
<evidence type="ECO:0000259" key="8">
    <source>
        <dbReference type="PROSITE" id="PS50048"/>
    </source>
</evidence>
<dbReference type="GO" id="GO:0000981">
    <property type="term" value="F:DNA-binding transcription factor activity, RNA polymerase II-specific"/>
    <property type="evidence" value="ECO:0007669"/>
    <property type="project" value="InterPro"/>
</dbReference>
<dbReference type="Pfam" id="PF00172">
    <property type="entry name" value="Zn_clus"/>
    <property type="match status" value="1"/>
</dbReference>
<evidence type="ECO:0000256" key="2">
    <source>
        <dbReference type="ARBA" id="ARBA00023015"/>
    </source>
</evidence>
<feature type="domain" description="Zn(2)-C6 fungal-type" evidence="8">
    <location>
        <begin position="27"/>
        <end position="57"/>
    </location>
</feature>
<dbReference type="SMART" id="SM00066">
    <property type="entry name" value="GAL4"/>
    <property type="match status" value="1"/>
</dbReference>
<dbReference type="STRING" id="60172.A0A1V6QSF6"/>
<evidence type="ECO:0000256" key="7">
    <source>
        <dbReference type="SAM" id="Phobius"/>
    </source>
</evidence>
<reference evidence="10" key="1">
    <citation type="journal article" date="2017" name="Nat. Microbiol.">
        <title>Global analysis of biosynthetic gene clusters reveals vast potential of secondary metabolite production in Penicillium species.</title>
        <authorList>
            <person name="Nielsen J.C."/>
            <person name="Grijseels S."/>
            <person name="Prigent S."/>
            <person name="Ji B."/>
            <person name="Dainat J."/>
            <person name="Nielsen K.F."/>
            <person name="Frisvad J.C."/>
            <person name="Workman M."/>
            <person name="Nielsen J."/>
        </authorList>
    </citation>
    <scope>NUCLEOTIDE SEQUENCE [LARGE SCALE GENOMIC DNA]</scope>
    <source>
        <strain evidence="10">IBT 29525</strain>
    </source>
</reference>
<dbReference type="InterPro" id="IPR001138">
    <property type="entry name" value="Zn2Cys6_DnaBD"/>
</dbReference>
<feature type="region of interest" description="Disordered" evidence="6">
    <location>
        <begin position="66"/>
        <end position="102"/>
    </location>
</feature>
<dbReference type="SUPFAM" id="SSF57701">
    <property type="entry name" value="Zn2/Cys6 DNA-binding domain"/>
    <property type="match status" value="1"/>
</dbReference>
<keyword evidence="7" id="KW-0472">Membrane</keyword>
<keyword evidence="7" id="KW-1133">Transmembrane helix</keyword>
<dbReference type="GO" id="GO:0005634">
    <property type="term" value="C:nucleus"/>
    <property type="evidence" value="ECO:0007669"/>
    <property type="project" value="UniProtKB-SubCell"/>
</dbReference>
<evidence type="ECO:0000256" key="5">
    <source>
        <dbReference type="ARBA" id="ARBA00023242"/>
    </source>
</evidence>
<comment type="subcellular location">
    <subcellularLocation>
        <location evidence="1">Nucleus</location>
    </subcellularLocation>
</comment>
<organism evidence="9 10">
    <name type="scientific">Penicillium solitum</name>
    <dbReference type="NCBI Taxonomy" id="60172"/>
    <lineage>
        <taxon>Eukaryota</taxon>
        <taxon>Fungi</taxon>
        <taxon>Dikarya</taxon>
        <taxon>Ascomycota</taxon>
        <taxon>Pezizomycotina</taxon>
        <taxon>Eurotiomycetes</taxon>
        <taxon>Eurotiomycetidae</taxon>
        <taxon>Eurotiales</taxon>
        <taxon>Aspergillaceae</taxon>
        <taxon>Penicillium</taxon>
    </lineage>
</organism>
<evidence type="ECO:0000256" key="6">
    <source>
        <dbReference type="SAM" id="MobiDB-lite"/>
    </source>
</evidence>
<comment type="caution">
    <text evidence="9">The sequence shown here is derived from an EMBL/GenBank/DDBJ whole genome shotgun (WGS) entry which is preliminary data.</text>
</comment>
<keyword evidence="4" id="KW-0804">Transcription</keyword>
<keyword evidence="2" id="KW-0805">Transcription regulation</keyword>
<dbReference type="Proteomes" id="UP000191612">
    <property type="component" value="Unassembled WGS sequence"/>
</dbReference>
<dbReference type="InterPro" id="IPR036864">
    <property type="entry name" value="Zn2-C6_fun-type_DNA-bd_sf"/>
</dbReference>
<dbReference type="PROSITE" id="PS50048">
    <property type="entry name" value="ZN2_CY6_FUNGAL_2"/>
    <property type="match status" value="1"/>
</dbReference>
<evidence type="ECO:0000256" key="3">
    <source>
        <dbReference type="ARBA" id="ARBA00023125"/>
    </source>
</evidence>
<dbReference type="Gene3D" id="4.10.240.10">
    <property type="entry name" value="Zn(2)-C6 fungal-type DNA-binding domain"/>
    <property type="match status" value="1"/>
</dbReference>
<dbReference type="PANTHER" id="PTHR37534">
    <property type="entry name" value="TRANSCRIPTIONAL ACTIVATOR PROTEIN UGA3"/>
    <property type="match status" value="1"/>
</dbReference>
<dbReference type="InterPro" id="IPR021858">
    <property type="entry name" value="Fun_TF"/>
</dbReference>
<dbReference type="CDD" id="cd00067">
    <property type="entry name" value="GAL4"/>
    <property type="match status" value="1"/>
</dbReference>
<evidence type="ECO:0000313" key="10">
    <source>
        <dbReference type="Proteomes" id="UP000191612"/>
    </source>
</evidence>
<evidence type="ECO:0000313" key="9">
    <source>
        <dbReference type="EMBL" id="OQD92155.1"/>
    </source>
</evidence>
<sequence length="600" mass="67532">MTSFISSTGAQEERSVSAARRSRSRRGCQTCRDKKVKCDEEWLSCRKCIRLNRQCDYTARPRKKYTRQSRICHPNPVSAANGQGPMLDLATSPTSSHSSRPHDLSSVQIASCLDISTEETLLLPPRQFETRPLHSSPIYAETSFQPPHSILLSEYDHEAIHYVRFVMALRVDTKVPEYSGPALIWTLAAKSPMVLHMVCALGSLKLCYDPSLSLNMQLRKSEAAAHYGTALQLLASAIQNLTQVTDLDFILATLWLMISYEVAHGDGIGADLSVHLRGAALLLQGRLKTLCAMIHQSYPEHARSGGGGPGTRADEEYFGITRLSSQLLLWIAIVDGSAALNGINATFNHLLGESMFDLTQDVTSSRLSGFTIIQRYSTMVYRDVWDSHYPQSELIEDLQCSQIFCLQAESGQLRYMLSKLTSIAPYSRNGAEFDFEKFFRTVDDVGLRYRELLTTASSLNLPKDGSQRRYVLNLRMVVPLYHAVVLLLYCVFGASTALNDKQRLALREIITLAYQACADEGNQALCKIAWPLFIVALETDDMLHRDWVLERFEALSKEGGNFRRAHKALSFTFSQRRSHQSRITYWQLIGHKEIEPFVLE</sequence>
<dbReference type="GO" id="GO:0000976">
    <property type="term" value="F:transcription cis-regulatory region binding"/>
    <property type="evidence" value="ECO:0007669"/>
    <property type="project" value="TreeGrafter"/>
</dbReference>
<dbReference type="Pfam" id="PF11951">
    <property type="entry name" value="Fungal_trans_2"/>
    <property type="match status" value="1"/>
</dbReference>
<dbReference type="PROSITE" id="PS00463">
    <property type="entry name" value="ZN2_CY6_FUNGAL_1"/>
    <property type="match status" value="1"/>
</dbReference>
<evidence type="ECO:0000256" key="1">
    <source>
        <dbReference type="ARBA" id="ARBA00004123"/>
    </source>
</evidence>
<name>A0A1V6QSF6_9EURO</name>
<dbReference type="PANTHER" id="PTHR37534:SF49">
    <property type="entry name" value="LYSINE BIOSYNTHESIS REGULATORY PROTEIN LYS14"/>
    <property type="match status" value="1"/>
</dbReference>